<protein>
    <submittedName>
        <fullName evidence="2">Uncharacterized protein</fullName>
    </submittedName>
</protein>
<dbReference type="EMBL" id="JASPKY010000715">
    <property type="protein sequence ID" value="KAK9686308.1"/>
    <property type="molecule type" value="Genomic_DNA"/>
</dbReference>
<evidence type="ECO:0000313" key="3">
    <source>
        <dbReference type="Proteomes" id="UP001458880"/>
    </source>
</evidence>
<proteinExistence type="predicted"/>
<keyword evidence="3" id="KW-1185">Reference proteome</keyword>
<evidence type="ECO:0000313" key="2">
    <source>
        <dbReference type="EMBL" id="KAK9686308.1"/>
    </source>
</evidence>
<name>A0AAW1IAD3_POPJA</name>
<dbReference type="Proteomes" id="UP001458880">
    <property type="component" value="Unassembled WGS sequence"/>
</dbReference>
<organism evidence="2 3">
    <name type="scientific">Popillia japonica</name>
    <name type="common">Japanese beetle</name>
    <dbReference type="NCBI Taxonomy" id="7064"/>
    <lineage>
        <taxon>Eukaryota</taxon>
        <taxon>Metazoa</taxon>
        <taxon>Ecdysozoa</taxon>
        <taxon>Arthropoda</taxon>
        <taxon>Hexapoda</taxon>
        <taxon>Insecta</taxon>
        <taxon>Pterygota</taxon>
        <taxon>Neoptera</taxon>
        <taxon>Endopterygota</taxon>
        <taxon>Coleoptera</taxon>
        <taxon>Polyphaga</taxon>
        <taxon>Scarabaeiformia</taxon>
        <taxon>Scarabaeidae</taxon>
        <taxon>Rutelinae</taxon>
        <taxon>Popillia</taxon>
    </lineage>
</organism>
<dbReference type="InterPro" id="IPR036397">
    <property type="entry name" value="RNaseH_sf"/>
</dbReference>
<feature type="region of interest" description="Disordered" evidence="1">
    <location>
        <begin position="180"/>
        <end position="205"/>
    </location>
</feature>
<reference evidence="2 3" key="1">
    <citation type="journal article" date="2024" name="BMC Genomics">
        <title>De novo assembly and annotation of Popillia japonica's genome with initial clues to its potential as an invasive pest.</title>
        <authorList>
            <person name="Cucini C."/>
            <person name="Boschi S."/>
            <person name="Funari R."/>
            <person name="Cardaioli E."/>
            <person name="Iannotti N."/>
            <person name="Marturano G."/>
            <person name="Paoli F."/>
            <person name="Bruttini M."/>
            <person name="Carapelli A."/>
            <person name="Frati F."/>
            <person name="Nardi F."/>
        </authorList>
    </citation>
    <scope>NUCLEOTIDE SEQUENCE [LARGE SCALE GENOMIC DNA]</scope>
    <source>
        <strain evidence="2">DMR45628</strain>
    </source>
</reference>
<dbReference type="AlphaFoldDB" id="A0AAW1IAD3"/>
<comment type="caution">
    <text evidence="2">The sequence shown here is derived from an EMBL/GenBank/DDBJ whole genome shotgun (WGS) entry which is preliminary data.</text>
</comment>
<sequence length="232" mass="26786">MTKFAGKCLECLKFLEYNYKPVPSEGFMHRINKGTEPWRTIHIGHLEPMERIQRGLLERLVATDKRKGINETVVPAFLKPTNEPDRWYETLPRLQQAVNSTTQKSTGYSSAEVFFGYKPRGHIFNNIGEVVTEMVDVDEFNGKDITGHKLKQKPYQFVLPPGQLMLWGDFSEEEDEEEITNDSDGELEQHHDAGDNLLEQSKEKDDDDKFGLINARSRKVKNFKINLLKLTK</sequence>
<feature type="compositionally biased region" description="Basic and acidic residues" evidence="1">
    <location>
        <begin position="187"/>
        <end position="205"/>
    </location>
</feature>
<evidence type="ECO:0000256" key="1">
    <source>
        <dbReference type="SAM" id="MobiDB-lite"/>
    </source>
</evidence>
<gene>
    <name evidence="2" type="ORF">QE152_g37293</name>
</gene>
<dbReference type="Gene3D" id="3.30.420.10">
    <property type="entry name" value="Ribonuclease H-like superfamily/Ribonuclease H"/>
    <property type="match status" value="1"/>
</dbReference>
<accession>A0AAW1IAD3</accession>
<dbReference type="GO" id="GO:0003676">
    <property type="term" value="F:nucleic acid binding"/>
    <property type="evidence" value="ECO:0007669"/>
    <property type="project" value="InterPro"/>
</dbReference>